<name>A0A1A9QF39_9MOLU</name>
<dbReference type="Proteomes" id="UP000077623">
    <property type="component" value="Unassembled WGS sequence"/>
</dbReference>
<dbReference type="AlphaFoldDB" id="A0A1A9QF39"/>
<sequence length="227" mass="25622">MSNLTKVGVATVGIGTASGAGIAGYLHFSKDDFSNKSQELALDNSNNYEAHLKKQGRSLLPQLSTHWKTLVSKYSSEGDGLLISINGQTIQKNNLQEEQLKSWCSENSSKQFTSAKDDNYQRVSAWCTEPKTIKDLIGKDKVALNDSDPTGTTGGEDEWTEKVNKYKDSQNKDLIKEITQDREGNDIAVQNFNDAGKLRAWCRFSKTKHFKHEEDERYLKYIKWCTK</sequence>
<evidence type="ECO:0000313" key="2">
    <source>
        <dbReference type="Proteomes" id="UP000077623"/>
    </source>
</evidence>
<comment type="caution">
    <text evidence="1">The sequence shown here is derived from an EMBL/GenBank/DDBJ whole genome shotgun (WGS) entry which is preliminary data.</text>
</comment>
<organism evidence="1 2">
    <name type="scientific">Candidatus Mycoplasma haematobovis</name>
    <dbReference type="NCBI Taxonomy" id="432608"/>
    <lineage>
        <taxon>Bacteria</taxon>
        <taxon>Bacillati</taxon>
        <taxon>Mycoplasmatota</taxon>
        <taxon>Mollicutes</taxon>
        <taxon>Mycoplasmataceae</taxon>
        <taxon>Mycoplasma</taxon>
    </lineage>
</organism>
<dbReference type="STRING" id="432608.A6V39_00680"/>
<dbReference type="RefSeq" id="WP_187149801.1">
    <property type="nucleotide sequence ID" value="NZ_LWUJ01000010.1"/>
</dbReference>
<gene>
    <name evidence="1" type="ORF">A6V39_00680</name>
</gene>
<reference evidence="2" key="1">
    <citation type="submission" date="2016-04" db="EMBL/GenBank/DDBJ databases">
        <authorList>
            <person name="Quiroz-Castaneda R.E."/>
            <person name="Martinez-Ocampo F."/>
        </authorList>
    </citation>
    <scope>NUCLEOTIDE SEQUENCE [LARGE SCALE GENOMIC DNA]</scope>
    <source>
        <strain evidence="2">INIFAP01</strain>
    </source>
</reference>
<evidence type="ECO:0000313" key="1">
    <source>
        <dbReference type="EMBL" id="OAL10566.1"/>
    </source>
</evidence>
<keyword evidence="2" id="KW-1185">Reference proteome</keyword>
<protein>
    <submittedName>
        <fullName evidence="1">Uncharacterized protein</fullName>
    </submittedName>
</protein>
<proteinExistence type="predicted"/>
<accession>A0A1A9QF39</accession>
<dbReference type="EMBL" id="LWUJ01000010">
    <property type="protein sequence ID" value="OAL10566.1"/>
    <property type="molecule type" value="Genomic_DNA"/>
</dbReference>